<dbReference type="Pfam" id="PF00535">
    <property type="entry name" value="Glycos_transf_2"/>
    <property type="match status" value="1"/>
</dbReference>
<keyword evidence="3" id="KW-1185">Reference proteome</keyword>
<evidence type="ECO:0000313" key="2">
    <source>
        <dbReference type="EMBL" id="MDQ1124790.1"/>
    </source>
</evidence>
<evidence type="ECO:0000259" key="1">
    <source>
        <dbReference type="Pfam" id="PF00535"/>
    </source>
</evidence>
<dbReference type="SUPFAM" id="SSF53448">
    <property type="entry name" value="Nucleotide-diphospho-sugar transferases"/>
    <property type="match status" value="1"/>
</dbReference>
<dbReference type="RefSeq" id="WP_307486578.1">
    <property type="nucleotide sequence ID" value="NZ_JAUTBF010000001.1"/>
</dbReference>
<evidence type="ECO:0000313" key="3">
    <source>
        <dbReference type="Proteomes" id="UP001226691"/>
    </source>
</evidence>
<dbReference type="Proteomes" id="UP001226691">
    <property type="component" value="Unassembled WGS sequence"/>
</dbReference>
<dbReference type="InterPro" id="IPR029044">
    <property type="entry name" value="Nucleotide-diphossugar_trans"/>
</dbReference>
<dbReference type="Gene3D" id="3.90.550.10">
    <property type="entry name" value="Spore Coat Polysaccharide Biosynthesis Protein SpsA, Chain A"/>
    <property type="match status" value="1"/>
</dbReference>
<reference evidence="2 3" key="1">
    <citation type="submission" date="2023-07" db="EMBL/GenBank/DDBJ databases">
        <title>Functional and genomic diversity of the sorghum phyllosphere microbiome.</title>
        <authorList>
            <person name="Shade A."/>
        </authorList>
    </citation>
    <scope>NUCLEOTIDE SEQUENCE [LARGE SCALE GENOMIC DNA]</scope>
    <source>
        <strain evidence="2 3">SORGH_AS_1207</strain>
    </source>
</reference>
<dbReference type="InterPro" id="IPR001173">
    <property type="entry name" value="Glyco_trans_2-like"/>
</dbReference>
<organism evidence="2 3">
    <name type="scientific">Microbacterium trichothecenolyticum</name>
    <name type="common">Aureobacterium trichothecenolyticum</name>
    <dbReference type="NCBI Taxonomy" id="69370"/>
    <lineage>
        <taxon>Bacteria</taxon>
        <taxon>Bacillati</taxon>
        <taxon>Actinomycetota</taxon>
        <taxon>Actinomycetes</taxon>
        <taxon>Micrococcales</taxon>
        <taxon>Microbacteriaceae</taxon>
        <taxon>Microbacterium</taxon>
    </lineage>
</organism>
<comment type="caution">
    <text evidence="2">The sequence shown here is derived from an EMBL/GenBank/DDBJ whole genome shotgun (WGS) entry which is preliminary data.</text>
</comment>
<feature type="domain" description="Glycosyltransferase 2-like" evidence="1">
    <location>
        <begin position="28"/>
        <end position="130"/>
    </location>
</feature>
<protein>
    <recommendedName>
        <fullName evidence="1">Glycosyltransferase 2-like domain-containing protein</fullName>
    </recommendedName>
</protein>
<dbReference type="EMBL" id="JAUTBF010000001">
    <property type="protein sequence ID" value="MDQ1124790.1"/>
    <property type="molecule type" value="Genomic_DNA"/>
</dbReference>
<proteinExistence type="predicted"/>
<name>A0ABU0TYQ4_MICTR</name>
<sequence>MRLDAEYVLPVRWTHDDAIDELTAYLERLSSDIDVTVVDGSSPDLFRAHARAWSGSVRHVAPMLSHGANGKVRGVLTGLALARHEHVVIADDDVRHDRATLAALVAALRDADLVKPQNVFRPLPWHARWDTARTLINRAVAADYPGTYAVRRAALARGYDPDALFENLEMERTVRAAGGRVLSCPDLFVERRPPSARHFWAQRVRQAYDSTAQPARLCVELAVVPLVLALRRRRGILVLLALAVTGLAERGRRRNGGRHVFERSAAWWAPAWVLERGVASWIALALRARGGVAYADARLVVAATPMRVLRRRAADRG</sequence>
<accession>A0ABU0TYQ4</accession>
<gene>
    <name evidence="2" type="ORF">QE412_003363</name>
</gene>